<feature type="transmembrane region" description="Helical" evidence="1">
    <location>
        <begin position="57"/>
        <end position="79"/>
    </location>
</feature>
<dbReference type="RefSeq" id="WP_094264693.1">
    <property type="nucleotide sequence ID" value="NZ_NOWF01000006.1"/>
</dbReference>
<dbReference type="AlphaFoldDB" id="A0A235B576"/>
<keyword evidence="1" id="KW-1133">Transmembrane helix</keyword>
<sequence>MKTHHWIAILLGSLCFLALIVGVYFLPSDHAVVKVNDPDATALQLSIMANQISSMNYLLTFIGLTGAIAGVAFTIFGYYQSTKFPKLVENELSKHLSKIYRQIDHLNLEQQTLKDSLSSLEEKTKSPYNKSMEESEWFVDRAKQEYDTTVERLLISPDSKKETIINDYRESISKIIFEYRQSVYELHCYLIDDDWKFPETFTLKQLHKYVHKFKT</sequence>
<dbReference type="Proteomes" id="UP000215459">
    <property type="component" value="Unassembled WGS sequence"/>
</dbReference>
<feature type="transmembrane region" description="Helical" evidence="1">
    <location>
        <begin position="6"/>
        <end position="26"/>
    </location>
</feature>
<keyword evidence="1" id="KW-0472">Membrane</keyword>
<evidence type="ECO:0000313" key="2">
    <source>
        <dbReference type="EMBL" id="OYD07456.1"/>
    </source>
</evidence>
<evidence type="ECO:0000256" key="1">
    <source>
        <dbReference type="SAM" id="Phobius"/>
    </source>
</evidence>
<organism evidence="2 3">
    <name type="scientific">Paludifilum halophilum</name>
    <dbReference type="NCBI Taxonomy" id="1642702"/>
    <lineage>
        <taxon>Bacteria</taxon>
        <taxon>Bacillati</taxon>
        <taxon>Bacillota</taxon>
        <taxon>Bacilli</taxon>
        <taxon>Bacillales</taxon>
        <taxon>Thermoactinomycetaceae</taxon>
        <taxon>Paludifilum</taxon>
    </lineage>
</organism>
<comment type="caution">
    <text evidence="2">The sequence shown here is derived from an EMBL/GenBank/DDBJ whole genome shotgun (WGS) entry which is preliminary data.</text>
</comment>
<protein>
    <submittedName>
        <fullName evidence="2">Uncharacterized protein</fullName>
    </submittedName>
</protein>
<name>A0A235B576_9BACL</name>
<dbReference type="OrthoDB" id="3006775at2"/>
<accession>A0A235B576</accession>
<evidence type="ECO:0000313" key="3">
    <source>
        <dbReference type="Proteomes" id="UP000215459"/>
    </source>
</evidence>
<reference evidence="2 3" key="1">
    <citation type="submission" date="2017-07" db="EMBL/GenBank/DDBJ databases">
        <title>The genome sequence of Paludifilum halophilum highlights mechanisms for microbial adaptation to high salt environemnts.</title>
        <authorList>
            <person name="Belbahri L."/>
        </authorList>
    </citation>
    <scope>NUCLEOTIDE SEQUENCE [LARGE SCALE GENOMIC DNA]</scope>
    <source>
        <strain evidence="2 3">DSM 102817</strain>
    </source>
</reference>
<dbReference type="EMBL" id="NOWF01000006">
    <property type="protein sequence ID" value="OYD07456.1"/>
    <property type="molecule type" value="Genomic_DNA"/>
</dbReference>
<keyword evidence="1" id="KW-0812">Transmembrane</keyword>
<keyword evidence="3" id="KW-1185">Reference proteome</keyword>
<proteinExistence type="predicted"/>
<gene>
    <name evidence="2" type="ORF">CHM34_11175</name>
</gene>